<reference evidence="2 3" key="1">
    <citation type="submission" date="2015-09" db="EMBL/GenBank/DDBJ databases">
        <title>Host preference determinants of Valsa canker pathogens revealed by comparative genomics.</title>
        <authorList>
            <person name="Yin Z."/>
            <person name="Huang L."/>
        </authorList>
    </citation>
    <scope>NUCLEOTIDE SEQUENCE [LARGE SCALE GENOMIC DNA]</scope>
    <source>
        <strain evidence="2 3">YSFL</strain>
    </source>
</reference>
<evidence type="ECO:0000313" key="3">
    <source>
        <dbReference type="Proteomes" id="UP000284375"/>
    </source>
</evidence>
<feature type="compositionally biased region" description="Basic and acidic residues" evidence="1">
    <location>
        <begin position="161"/>
        <end position="172"/>
    </location>
</feature>
<dbReference type="AlphaFoldDB" id="A0A423VNQ4"/>
<protein>
    <submittedName>
        <fullName evidence="2">Uncharacterized protein</fullName>
    </submittedName>
</protein>
<organism evidence="2 3">
    <name type="scientific">Cytospora chrysosperma</name>
    <name type="common">Cytospora canker fungus</name>
    <name type="synonym">Sphaeria chrysosperma</name>
    <dbReference type="NCBI Taxonomy" id="252740"/>
    <lineage>
        <taxon>Eukaryota</taxon>
        <taxon>Fungi</taxon>
        <taxon>Dikarya</taxon>
        <taxon>Ascomycota</taxon>
        <taxon>Pezizomycotina</taxon>
        <taxon>Sordariomycetes</taxon>
        <taxon>Sordariomycetidae</taxon>
        <taxon>Diaporthales</taxon>
        <taxon>Cytosporaceae</taxon>
        <taxon>Cytospora</taxon>
    </lineage>
</organism>
<feature type="compositionally biased region" description="Basic and acidic residues" evidence="1">
    <location>
        <begin position="48"/>
        <end position="60"/>
    </location>
</feature>
<dbReference type="OrthoDB" id="5244714at2759"/>
<evidence type="ECO:0000256" key="1">
    <source>
        <dbReference type="SAM" id="MobiDB-lite"/>
    </source>
</evidence>
<feature type="compositionally biased region" description="Basic and acidic residues" evidence="1">
    <location>
        <begin position="109"/>
        <end position="137"/>
    </location>
</feature>
<dbReference type="Proteomes" id="UP000284375">
    <property type="component" value="Unassembled WGS sequence"/>
</dbReference>
<feature type="region of interest" description="Disordered" evidence="1">
    <location>
        <begin position="76"/>
        <end position="95"/>
    </location>
</feature>
<sequence>MAAPDLDDPPTSNPSPRRPAGPLRSSTFGELPPQAHQQAGNMSPQQESRQEEIAPDKLELDLNAGVYTCASLRRRLGSIGSNNNNNNKDNNVGVTAGSRHHDVEVQAHAKAPQREQLHHEEDKEQWSTHKEGERWPLGEETEEDGDEYEDEDEDEDEDELEAGHGGRGEARAAETGTARVAHLVARGAVSMVDIRRRTPPSLLPSSRTVRDISSLPDLAWAQSLTTGGGRAVTSAASAADLVGSGVCKETKT</sequence>
<feature type="region of interest" description="Disordered" evidence="1">
    <location>
        <begin position="1"/>
        <end position="62"/>
    </location>
</feature>
<gene>
    <name evidence="2" type="ORF">VSDG_06581</name>
</gene>
<proteinExistence type="predicted"/>
<keyword evidence="3" id="KW-1185">Reference proteome</keyword>
<feature type="compositionally biased region" description="Low complexity" evidence="1">
    <location>
        <begin position="82"/>
        <end position="91"/>
    </location>
</feature>
<name>A0A423VNQ4_CYTCH</name>
<accession>A0A423VNQ4</accession>
<evidence type="ECO:0000313" key="2">
    <source>
        <dbReference type="EMBL" id="ROV92653.1"/>
    </source>
</evidence>
<feature type="compositionally biased region" description="Polar residues" evidence="1">
    <location>
        <begin position="35"/>
        <end position="47"/>
    </location>
</feature>
<comment type="caution">
    <text evidence="2">The sequence shown here is derived from an EMBL/GenBank/DDBJ whole genome shotgun (WGS) entry which is preliminary data.</text>
</comment>
<dbReference type="EMBL" id="LJZO01000036">
    <property type="protein sequence ID" value="ROV92653.1"/>
    <property type="molecule type" value="Genomic_DNA"/>
</dbReference>
<feature type="compositionally biased region" description="Acidic residues" evidence="1">
    <location>
        <begin position="139"/>
        <end position="160"/>
    </location>
</feature>
<feature type="region of interest" description="Disordered" evidence="1">
    <location>
        <begin position="109"/>
        <end position="176"/>
    </location>
</feature>